<feature type="domain" description="Peptidase M48" evidence="12">
    <location>
        <begin position="121"/>
        <end position="328"/>
    </location>
</feature>
<feature type="transmembrane region" description="Helical" evidence="11">
    <location>
        <begin position="16"/>
        <end position="39"/>
    </location>
</feature>
<evidence type="ECO:0000256" key="2">
    <source>
        <dbReference type="ARBA" id="ARBA00022475"/>
    </source>
</evidence>
<proteinExistence type="predicted"/>
<gene>
    <name evidence="13" type="ORF">MNBD_GAMMA23-2334</name>
</gene>
<evidence type="ECO:0000256" key="6">
    <source>
        <dbReference type="ARBA" id="ARBA00022801"/>
    </source>
</evidence>
<evidence type="ECO:0000256" key="4">
    <source>
        <dbReference type="ARBA" id="ARBA00022692"/>
    </source>
</evidence>
<evidence type="ECO:0000256" key="7">
    <source>
        <dbReference type="ARBA" id="ARBA00022833"/>
    </source>
</evidence>
<dbReference type="PANTHER" id="PTHR43221:SF2">
    <property type="entry name" value="PROTEASE HTPX HOMOLOG"/>
    <property type="match status" value="1"/>
</dbReference>
<keyword evidence="9" id="KW-0482">Metalloprotease</keyword>
<reference evidence="13" key="1">
    <citation type="submission" date="2018-06" db="EMBL/GenBank/DDBJ databases">
        <authorList>
            <person name="Zhirakovskaya E."/>
        </authorList>
    </citation>
    <scope>NUCLEOTIDE SEQUENCE</scope>
</reference>
<evidence type="ECO:0000256" key="10">
    <source>
        <dbReference type="ARBA" id="ARBA00023136"/>
    </source>
</evidence>
<dbReference type="Pfam" id="PF01435">
    <property type="entry name" value="Peptidase_M48"/>
    <property type="match status" value="1"/>
</dbReference>
<evidence type="ECO:0000259" key="12">
    <source>
        <dbReference type="Pfam" id="PF01435"/>
    </source>
</evidence>
<dbReference type="PANTHER" id="PTHR43221">
    <property type="entry name" value="PROTEASE HTPX"/>
    <property type="match status" value="1"/>
</dbReference>
<sequence length="329" mass="38054">MNQRYHFRLLAMLKSYFLVVLIPLVMLFQLYFISQFFHFNVISNFLFNSFFYFYSQPNLLVLYLLIGFSLCCAIWCVSRLFVLCLLLLKNRRYFPNFSAWFVTSTPKQAKRFPVSSNQYYWIYRLASKMARKLNIATPAIAVDGSLNVNAKVLPDFMQPSLIVLTQGLLNKLTPDEVEAVVAHELAHVAMRDTLSMSILDLLILLSVWFPIYSLHLLIDHVFLYKWRDKNIGFIFSSVLVLLCYGVLPLFILNTINRRCELRADKIAMTCVNRQSFVSALKAVHASQSQIPGTLDWCLLSMPKPVQKFVLRMFLTHPPIPSRIEAAQQA</sequence>
<evidence type="ECO:0000256" key="5">
    <source>
        <dbReference type="ARBA" id="ARBA00022723"/>
    </source>
</evidence>
<dbReference type="InterPro" id="IPR050083">
    <property type="entry name" value="HtpX_protease"/>
</dbReference>
<dbReference type="InterPro" id="IPR001915">
    <property type="entry name" value="Peptidase_M48"/>
</dbReference>
<name>A0A3B0ZSF9_9ZZZZ</name>
<keyword evidence="4 11" id="KW-0812">Transmembrane</keyword>
<feature type="transmembrane region" description="Helical" evidence="11">
    <location>
        <begin position="59"/>
        <end position="88"/>
    </location>
</feature>
<dbReference type="GO" id="GO:0004222">
    <property type="term" value="F:metalloendopeptidase activity"/>
    <property type="evidence" value="ECO:0007669"/>
    <property type="project" value="InterPro"/>
</dbReference>
<dbReference type="GO" id="GO:0046872">
    <property type="term" value="F:metal ion binding"/>
    <property type="evidence" value="ECO:0007669"/>
    <property type="project" value="UniProtKB-KW"/>
</dbReference>
<keyword evidence="2" id="KW-1003">Cell membrane</keyword>
<keyword evidence="5" id="KW-0479">Metal-binding</keyword>
<keyword evidence="8 11" id="KW-1133">Transmembrane helix</keyword>
<keyword evidence="3" id="KW-0645">Protease</keyword>
<keyword evidence="6" id="KW-0378">Hydrolase</keyword>
<evidence type="ECO:0000256" key="9">
    <source>
        <dbReference type="ARBA" id="ARBA00023049"/>
    </source>
</evidence>
<evidence type="ECO:0000313" key="13">
    <source>
        <dbReference type="EMBL" id="VAW94631.1"/>
    </source>
</evidence>
<accession>A0A3B0ZSF9</accession>
<protein>
    <recommendedName>
        <fullName evidence="12">Peptidase M48 domain-containing protein</fullName>
    </recommendedName>
</protein>
<keyword evidence="10 11" id="KW-0472">Membrane</keyword>
<dbReference type="Gene3D" id="3.30.2010.10">
    <property type="entry name" value="Metalloproteases ('zincins'), catalytic domain"/>
    <property type="match status" value="1"/>
</dbReference>
<evidence type="ECO:0000256" key="11">
    <source>
        <dbReference type="SAM" id="Phobius"/>
    </source>
</evidence>
<feature type="transmembrane region" description="Helical" evidence="11">
    <location>
        <begin position="198"/>
        <end position="218"/>
    </location>
</feature>
<keyword evidence="7" id="KW-0862">Zinc</keyword>
<comment type="cofactor">
    <cofactor evidence="1">
        <name>Zn(2+)</name>
        <dbReference type="ChEBI" id="CHEBI:29105"/>
    </cofactor>
</comment>
<evidence type="ECO:0000256" key="3">
    <source>
        <dbReference type="ARBA" id="ARBA00022670"/>
    </source>
</evidence>
<organism evidence="13">
    <name type="scientific">hydrothermal vent metagenome</name>
    <dbReference type="NCBI Taxonomy" id="652676"/>
    <lineage>
        <taxon>unclassified sequences</taxon>
        <taxon>metagenomes</taxon>
        <taxon>ecological metagenomes</taxon>
    </lineage>
</organism>
<evidence type="ECO:0000256" key="1">
    <source>
        <dbReference type="ARBA" id="ARBA00001947"/>
    </source>
</evidence>
<dbReference type="GO" id="GO:0006508">
    <property type="term" value="P:proteolysis"/>
    <property type="evidence" value="ECO:0007669"/>
    <property type="project" value="UniProtKB-KW"/>
</dbReference>
<feature type="transmembrane region" description="Helical" evidence="11">
    <location>
        <begin position="230"/>
        <end position="252"/>
    </location>
</feature>
<dbReference type="AlphaFoldDB" id="A0A3B0ZSF9"/>
<dbReference type="EMBL" id="UOFT01000039">
    <property type="protein sequence ID" value="VAW94631.1"/>
    <property type="molecule type" value="Genomic_DNA"/>
</dbReference>
<evidence type="ECO:0000256" key="8">
    <source>
        <dbReference type="ARBA" id="ARBA00022989"/>
    </source>
</evidence>